<dbReference type="PANTHER" id="PTHR11229">
    <property type="entry name" value="50S RIBOSOMAL PROTEIN L3"/>
    <property type="match status" value="1"/>
</dbReference>
<organism evidence="1">
    <name type="scientific">marine metagenome</name>
    <dbReference type="NCBI Taxonomy" id="408172"/>
    <lineage>
        <taxon>unclassified sequences</taxon>
        <taxon>metagenomes</taxon>
        <taxon>ecological metagenomes</taxon>
    </lineage>
</organism>
<evidence type="ECO:0008006" key="2">
    <source>
        <dbReference type="Google" id="ProtNLM"/>
    </source>
</evidence>
<accession>A0A382RAN9</accession>
<name>A0A382RAN9_9ZZZZ</name>
<dbReference type="GO" id="GO:0022625">
    <property type="term" value="C:cytosolic large ribosomal subunit"/>
    <property type="evidence" value="ECO:0007669"/>
    <property type="project" value="TreeGrafter"/>
</dbReference>
<evidence type="ECO:0000313" key="1">
    <source>
        <dbReference type="EMBL" id="SVC94207.1"/>
    </source>
</evidence>
<dbReference type="InterPro" id="IPR009000">
    <property type="entry name" value="Transl_B-barrel_sf"/>
</dbReference>
<dbReference type="InterPro" id="IPR019927">
    <property type="entry name" value="Ribosomal_uL3_bac/org-type"/>
</dbReference>
<sequence length="78" mass="8531">MSVTGLIGRKLGMTTHYDDDGSVEPLTAVELGPCVVTQVKTMARDGYEAVQLGFMIDENINKPQSGHLIRSGGKYRYL</sequence>
<feature type="non-terminal residue" evidence="1">
    <location>
        <position position="78"/>
    </location>
</feature>
<dbReference type="AlphaFoldDB" id="A0A382RAN9"/>
<dbReference type="EMBL" id="UINC01120004">
    <property type="protein sequence ID" value="SVC94207.1"/>
    <property type="molecule type" value="Genomic_DNA"/>
</dbReference>
<dbReference type="GO" id="GO:0003735">
    <property type="term" value="F:structural constituent of ribosome"/>
    <property type="evidence" value="ECO:0007669"/>
    <property type="project" value="InterPro"/>
</dbReference>
<dbReference type="SUPFAM" id="SSF50447">
    <property type="entry name" value="Translation proteins"/>
    <property type="match status" value="1"/>
</dbReference>
<dbReference type="PANTHER" id="PTHR11229:SF16">
    <property type="entry name" value="LARGE RIBOSOMAL SUBUNIT PROTEIN UL3C"/>
    <property type="match status" value="1"/>
</dbReference>
<protein>
    <recommendedName>
        <fullName evidence="2">50S ribosomal protein L3</fullName>
    </recommendedName>
</protein>
<proteinExistence type="predicted"/>
<reference evidence="1" key="1">
    <citation type="submission" date="2018-05" db="EMBL/GenBank/DDBJ databases">
        <authorList>
            <person name="Lanie J.A."/>
            <person name="Ng W.-L."/>
            <person name="Kazmierczak K.M."/>
            <person name="Andrzejewski T.M."/>
            <person name="Davidsen T.M."/>
            <person name="Wayne K.J."/>
            <person name="Tettelin H."/>
            <person name="Glass J.I."/>
            <person name="Rusch D."/>
            <person name="Podicherti R."/>
            <person name="Tsui H.-C.T."/>
            <person name="Winkler M.E."/>
        </authorList>
    </citation>
    <scope>NUCLEOTIDE SEQUENCE</scope>
</reference>
<dbReference type="Gene3D" id="2.40.30.10">
    <property type="entry name" value="Translation factors"/>
    <property type="match status" value="1"/>
</dbReference>
<gene>
    <name evidence="1" type="ORF">METZ01_LOCUS347061</name>
</gene>
<dbReference type="GO" id="GO:0006412">
    <property type="term" value="P:translation"/>
    <property type="evidence" value="ECO:0007669"/>
    <property type="project" value="InterPro"/>
</dbReference>